<accession>A0A8J6XAA0</accession>
<organism evidence="1 2">
    <name type="scientific">Iningainema tapete BLCC-T55</name>
    <dbReference type="NCBI Taxonomy" id="2748662"/>
    <lineage>
        <taxon>Bacteria</taxon>
        <taxon>Bacillati</taxon>
        <taxon>Cyanobacteriota</taxon>
        <taxon>Cyanophyceae</taxon>
        <taxon>Nostocales</taxon>
        <taxon>Scytonemataceae</taxon>
        <taxon>Iningainema tapete</taxon>
    </lineage>
</organism>
<keyword evidence="2" id="KW-1185">Reference proteome</keyword>
<proteinExistence type="predicted"/>
<comment type="caution">
    <text evidence="1">The sequence shown here is derived from an EMBL/GenBank/DDBJ whole genome shotgun (WGS) entry which is preliminary data.</text>
</comment>
<reference evidence="1" key="1">
    <citation type="submission" date="2020-09" db="EMBL/GenBank/DDBJ databases">
        <title>Iningainema tapete sp. nov. (Scytonemataceae, Cyanobacteria) from greenhouses in central Florida (USA) produces two types of nodularin with biosynthetic potential for microcystin-LR and anabaenopeptins.</title>
        <authorList>
            <person name="Berthold D.E."/>
            <person name="Lefler F.W."/>
            <person name="Huang I.-S."/>
            <person name="Abdulla H."/>
            <person name="Zimba P.V."/>
            <person name="Laughinghouse H.D. IV."/>
        </authorList>
    </citation>
    <scope>NUCLEOTIDE SEQUENCE</scope>
    <source>
        <strain evidence="1">BLCCT55</strain>
    </source>
</reference>
<dbReference type="Gene3D" id="2.40.10.10">
    <property type="entry name" value="Trypsin-like serine proteases"/>
    <property type="match status" value="1"/>
</dbReference>
<name>A0A8J6XAA0_9CYAN</name>
<dbReference type="Proteomes" id="UP000629098">
    <property type="component" value="Unassembled WGS sequence"/>
</dbReference>
<evidence type="ECO:0000313" key="2">
    <source>
        <dbReference type="Proteomes" id="UP000629098"/>
    </source>
</evidence>
<dbReference type="SUPFAM" id="SSF50494">
    <property type="entry name" value="Trypsin-like serine proteases"/>
    <property type="match status" value="1"/>
</dbReference>
<dbReference type="InterPro" id="IPR009003">
    <property type="entry name" value="Peptidase_S1_PA"/>
</dbReference>
<dbReference type="RefSeq" id="WP_190825346.1">
    <property type="nucleotide sequence ID" value="NZ_JACXAE010000013.1"/>
</dbReference>
<dbReference type="InterPro" id="IPR043504">
    <property type="entry name" value="Peptidase_S1_PA_chymotrypsin"/>
</dbReference>
<evidence type="ECO:0000313" key="1">
    <source>
        <dbReference type="EMBL" id="MBD2771050.1"/>
    </source>
</evidence>
<evidence type="ECO:0008006" key="3">
    <source>
        <dbReference type="Google" id="ProtNLM"/>
    </source>
</evidence>
<dbReference type="AlphaFoldDB" id="A0A8J6XAA0"/>
<gene>
    <name evidence="1" type="ORF">ICL16_02660</name>
</gene>
<dbReference type="EMBL" id="JACXAE010000013">
    <property type="protein sequence ID" value="MBD2771050.1"/>
    <property type="molecule type" value="Genomic_DNA"/>
</dbReference>
<protein>
    <recommendedName>
        <fullName evidence="3">Serine protease</fullName>
    </recommendedName>
</protein>
<sequence>MELSSSTGSSMFNTIQQQFKAFLVASAVVSSVIPPCSAFPAYAKLSTKSTAVQTQPEQIPQATKLAKSTKLGKLAKSTQPAVPRIVAGCSAKVYWSDNKKTYVVTAGTSGSGYFVTANGYIVTNAHVTELFEKKNQCMERLFENFVMQLAQDYNLSLDKLSQDSDALKFIAEHSQPKEFEQINLVILPNGDKLPFAVIASGAPFDRGKDIAILKVKMIKIAP</sequence>